<feature type="region of interest" description="Disordered" evidence="3">
    <location>
        <begin position="1218"/>
        <end position="1237"/>
    </location>
</feature>
<feature type="region of interest" description="Disordered" evidence="3">
    <location>
        <begin position="595"/>
        <end position="639"/>
    </location>
</feature>
<feature type="region of interest" description="Disordered" evidence="3">
    <location>
        <begin position="220"/>
        <end position="250"/>
    </location>
</feature>
<reference evidence="4" key="1">
    <citation type="journal article" date="2020" name="bioRxiv">
        <title>Comparative genomics of Chlamydomonas.</title>
        <authorList>
            <person name="Craig R.J."/>
            <person name="Hasan A.R."/>
            <person name="Ness R.W."/>
            <person name="Keightley P.D."/>
        </authorList>
    </citation>
    <scope>NUCLEOTIDE SEQUENCE</scope>
    <source>
        <strain evidence="4">SAG 7.73</strain>
    </source>
</reference>
<feature type="compositionally biased region" description="Low complexity" evidence="3">
    <location>
        <begin position="233"/>
        <end position="249"/>
    </location>
</feature>
<evidence type="ECO:0000256" key="1">
    <source>
        <dbReference type="ARBA" id="ARBA00022737"/>
    </source>
</evidence>
<dbReference type="PANTHER" id="PTHR22590:SF5">
    <property type="entry name" value="MYOSIN MOTOR DOMAIN-CONTAINING PROTEIN"/>
    <property type="match status" value="1"/>
</dbReference>
<feature type="compositionally biased region" description="Acidic residues" evidence="3">
    <location>
        <begin position="3215"/>
        <end position="3239"/>
    </location>
</feature>
<sequence>MEGGKVVAFGAQALGPQPGSAVFRHLVVELPPSPGGSQPPPSAPSSSRSLYPAAPAQPSARSLVSQASGAASVAPAGLSATAAAALLRLRDQQHKLQQQQRPQQQPRLAPPGSAYAPPPQAAYAQAAYPSPQPHQVQYPQPQPQYGSRRYDGATAVPQAGHAMSGTGGSEMDDCSAGLAVDTRAAVTAPGDAAADGGAQKGTGTSGVGKFGKALKALLKSSKSKKGAADDGLQAASARDAAATNNAQQALREAAEGAGRYVLGAGGPQLQTAATMQRQHSLHAARDNAAPVGLGPAQPPHQLDQPHAAQRHQLWEAAGRAAAGYAPDAPQQQQRQAPAQPPPPQQQRHQLWTGPPGADDQGRPRDAAATGGVSAAAYFQPGMPAPYMAPVLPPHPADPLAAPSLDSGASARPTFGMGGFSAGFGMLSAPPLAPAPLAAAGHAGGVATTLPAAYLQAAPPPAPQVAAKWQRLAVVGAAAPGSSSRPAGAATGGISTAEVEAAVRGSDLAFGRHGSSGIDLFAPGTLAMLRRQQQQQPPQPQMLMRANDGLIGAEAERQRTAAPQPGAASAAPPLPPGARDAAAAAMSEVILATTATVQHPQDLPRGLGPAPPPLPKPGKKGAAGGAVDKEGGKAKHKVPSEAGNVWTALVHRSNIGQVAQRLAASVPGSRRPTDSSGVSGSAGGASTAPPANAGQPSSGGASNSNSCGPGPSRRVSWGSDAGPAAGSHEERASAPTAPAVGARQLSGTVGSTSANFRAAAAALSQLPPRPSGKCGSATSANATAAGAATGDSSSGSRAPSQQAPGPGAGAASSEACGRAPDPSTAPGPGGAAPLQRYPAVPDGATAAARASALLAAQPAPAAGARSPQAYPAVPGGAGGAAGAIGGAAAAAVPDAAYLLGILSRLKTPAVIRQAARAAAAKAKAGTASAAPGADPQAPPAGPPAAAELDGGVGAPAAAGAADAARAMEAEAAGPGRDAAVYRRVFGRSVGLAWRHKALGYSKAGATASFHERSLSHKHFASGGDSRPAAADDCSALEVDAAAAAGAEAVAAADELDSDAYEDAVEDGLSSQQCSEGGAGADAGTAGGAGVSPSPSRAARVRAPPPPGSPPPQPLLQPHEAVQRVARDEQGRVVALAAAWDDYAVSVVTPRSGCGPGPVSAAASPSPAYRQAAASPPAVASTAASPGPQQAQQLAHAAAMWLGRSPRAAEATLPQPVAVTVTAKPPAGPDTADARRTPNRRLEYSGAAVATLGVCAAAGAAAVSPLSSAAAAAAANGLRSRYATATQDDGCGSSDPEEPEAAAGGGSGAEDEQEYCATEGEAAAEMEAPSSQVSGSSSVGSTRNHARAAMTPDGAAGPGHAAMDLAAGLATAASVSRPDRDLQRQQQRMNQGLFTAAAAHSPHVTAAGTVPGSAASASVISGAGAAPSPAFRTPLRCWARGGEATEATEEEAGVGAGGDTSSVVFASAATTGAALAMQSRKVVPEVSQLPRQLECTPAERTACVRDIGVDVTAGGAPPVHQHQQHQQQPELSEAVAMWGAVPSAPPLLTPGVCQQLPPGAAATPATAVGASSFALFLGAQGALPQQSAAATPQLFAMQLQRGEAEEMSEAAAHSAAATASSLERHWCRRSVGVAAAVHRQQSQRAFRTPASSSGGGVTAGAPGIDDDYQAQLEERAAAVIQARWRGIRSQRASLAGVGRTARQPGAVFNLSAAPGPQALQASNAGCADYREAEDDDDNVAAMSEAATDDSGFEDADAAEEVGVLLAQERLHTAAVLIQAAWRGHATRVAAAEARRLRQAELLAAAEAARQRDQELLEAEAAALELRKMETAAVVVQAAWRGRLARACVEQERQQIRALQWRRAEAVALRVQAAWRGLVARRRVERLRVAAAAARAAEEEARLRLEEEEEAAEQARQEAAATKVQAGWRGSRARASFKALRDERRAAEAAVAAAAEQAQREGAAAVVLQSAWRGFRDRAALSRLMVQRQQELALLQEQEEQARLHVAATAVQAAWRGRQVRAEVQRLREHQQVEAARQHAAAVVLQAAWRGRAARTAIGEERSRIAAEAEAETMAEAARRQKADAEAAAELEAQVQALRMNVAASRIQRAWSRRPAHSLRLLAEEEPAPPPAVGAALGTEGEDAEEEESDGAADSPPARAMRCGGRVAAGGMFGLLASEEEDDDDDADEGEDEQDSEAEEAEDGDDPDIGSAGSELADGEDVAAVPPQLRAAPLSFDDIPVGVRLPVPPAPAARRGPADSTPPAGPAGAGGLFVAVPVRSADVAGLAAAGSTPRGLGAGGGDAGPSDAAAAAAGGRVAMLISDGISIRFPAVSPGVVQTANAAGPPPPVRQQDAAFSDDDLAVSEAAALPRAPAHAPSPQRAAFALPFALLSSSEDDDGDGGSEGEVDEDGAEEQLDQEREETGGQDSDGLAGGAVESDEEAEAVDEDVAAQVAALVEVAAAAAAGLLAGDDPRVLLLGQVLEDPSPQAEWLRSQIAEQLAAAAAAEDEAAEAEAAAVAAVQGTASAVGAGMGPAVALEGEVSMDDSEHEEAEEEDPEAGNDSEPSSPGRTLLQLRGETGGSGEAADDALDEEDDEGEEEGSSLPTLRPAANPFALLGGDDSGTDEGEQEEGGSEDESEEGSPAGAGVPRRPANPFALLGEGSEEEASTGGGEDEDEDDGMQTDEGEGEGDEDEDDGQEQFSLDGDGDGQSPGVMALQSNLAATPMAAATGGAATAAAAAAAAAAGPTINSPFSFGFGGGAASGATQSPWLGFVGGPGGAAAAIGAMVPSAGGGGPATPSLNPAWPALAAQAANAAPGFGGLGQVWGAGGATGAASLFGNPSQAPTHGGGGLFGAAVGAAAAAPSASTAATSSHVSYSAFASAVGTEAALLHAGAGGGAALDPAELAAAATPMSRPRLRAQQADSPDGGYGGGGPPRIAAAADEPDAVSDASVPFLPYDSCTTTVAYNAPQRQGGGSGGSFAGRLAAAWGAMPEEGEGQEAGEEATPRHHGDRYRATSSPSVNDAHTATPRRPGAASGPVLNGDAARAGAWDSPATAFQHAAPHTLRGGGMPTTAQAGAAAGGVEQTPCSARVLPSGMARMQQQHQQHHQQAWGPSLGPLFAAVVPGSGSPGDEEEGQEEDEDEEDEEAPLEDTDEGEQEEAAGGAATAARPARRGHEPPPQLFAAGAAMLPSRLFGEEGEEDEGGVALDVMSEGELAADDEDGEADEAEDDDEGGASDAFEDAASQRAGACSSRGGSGFASACSSRRVSEGSGMAAPHPAVGTAGLAAAWSALGARGSSGLGGMEPGLFSLAHLGQQQAPPGQRPSFW</sequence>
<feature type="region of interest" description="Disordered" evidence="3">
    <location>
        <begin position="2533"/>
        <end position="2711"/>
    </location>
</feature>
<dbReference type="Pfam" id="PF00612">
    <property type="entry name" value="IQ"/>
    <property type="match status" value="6"/>
</dbReference>
<dbReference type="Proteomes" id="UP000650467">
    <property type="component" value="Unassembled WGS sequence"/>
</dbReference>
<feature type="compositionally biased region" description="Acidic residues" evidence="3">
    <location>
        <begin position="2659"/>
        <end position="2695"/>
    </location>
</feature>
<dbReference type="InterPro" id="IPR027417">
    <property type="entry name" value="P-loop_NTPase"/>
</dbReference>
<dbReference type="CDD" id="cd23767">
    <property type="entry name" value="IQCD"/>
    <property type="match status" value="3"/>
</dbReference>
<feature type="coiled-coil region" evidence="2">
    <location>
        <begin position="2065"/>
        <end position="2105"/>
    </location>
</feature>
<evidence type="ECO:0000256" key="2">
    <source>
        <dbReference type="SAM" id="Coils"/>
    </source>
</evidence>
<feature type="compositionally biased region" description="Low complexity" evidence="3">
    <location>
        <begin position="674"/>
        <end position="711"/>
    </location>
</feature>
<feature type="region of interest" description="Disordered" evidence="3">
    <location>
        <begin position="3098"/>
        <end position="3180"/>
    </location>
</feature>
<dbReference type="PROSITE" id="PS50096">
    <property type="entry name" value="IQ"/>
    <property type="match status" value="7"/>
</dbReference>
<evidence type="ECO:0000313" key="4">
    <source>
        <dbReference type="EMBL" id="KAG2446380.1"/>
    </source>
</evidence>
<feature type="compositionally biased region" description="Low complexity" evidence="3">
    <location>
        <begin position="774"/>
        <end position="812"/>
    </location>
</feature>
<feature type="region of interest" description="Disordered" evidence="3">
    <location>
        <begin position="27"/>
        <end position="75"/>
    </location>
</feature>
<proteinExistence type="predicted"/>
<feature type="region of interest" description="Disordered" evidence="3">
    <location>
        <begin position="1283"/>
        <end position="1359"/>
    </location>
</feature>
<feature type="compositionally biased region" description="Low complexity" evidence="3">
    <location>
        <begin position="1089"/>
        <end position="1100"/>
    </location>
</feature>
<feature type="compositionally biased region" description="Polar residues" evidence="3">
    <location>
        <begin position="3013"/>
        <end position="3023"/>
    </location>
</feature>
<dbReference type="InterPro" id="IPR052318">
    <property type="entry name" value="CellDiv_DevSignal_Domain"/>
</dbReference>
<feature type="compositionally biased region" description="Gly residues" evidence="3">
    <location>
        <begin position="198"/>
        <end position="208"/>
    </location>
</feature>
<dbReference type="OrthoDB" id="553409at2759"/>
<feature type="region of interest" description="Disordered" evidence="3">
    <location>
        <begin position="760"/>
        <end position="837"/>
    </location>
</feature>
<feature type="region of interest" description="Disordered" evidence="3">
    <location>
        <begin position="2905"/>
        <end position="2950"/>
    </location>
</feature>
<feature type="compositionally biased region" description="Low complexity" evidence="3">
    <location>
        <begin position="44"/>
        <end position="75"/>
    </location>
</feature>
<feature type="region of interest" description="Disordered" evidence="3">
    <location>
        <begin position="271"/>
        <end position="369"/>
    </location>
</feature>
<accession>A0A835WFA7</accession>
<feature type="compositionally biased region" description="Acidic residues" evidence="3">
    <location>
        <begin position="2539"/>
        <end position="2558"/>
    </location>
</feature>
<feature type="region of interest" description="Disordered" evidence="3">
    <location>
        <begin position="2244"/>
        <end position="2263"/>
    </location>
</feature>
<feature type="compositionally biased region" description="Low complexity" evidence="3">
    <location>
        <begin position="3240"/>
        <end position="3264"/>
    </location>
</feature>
<feature type="compositionally biased region" description="Acidic residues" evidence="3">
    <location>
        <begin position="2434"/>
        <end position="2444"/>
    </location>
</feature>
<feature type="compositionally biased region" description="Low complexity" evidence="3">
    <location>
        <begin position="2249"/>
        <end position="2259"/>
    </location>
</feature>
<keyword evidence="1" id="KW-0677">Repeat</keyword>
<dbReference type="PANTHER" id="PTHR22590">
    <property type="entry name" value="MYOSIN MOTOR DOMAIN-CONTAINING PROTEIN"/>
    <property type="match status" value="1"/>
</dbReference>
<feature type="region of interest" description="Disordered" evidence="3">
    <location>
        <begin position="89"/>
        <end position="174"/>
    </location>
</feature>
<feature type="compositionally biased region" description="Low complexity" evidence="3">
    <location>
        <begin position="188"/>
        <end position="197"/>
    </location>
</feature>
<dbReference type="InterPro" id="IPR000048">
    <property type="entry name" value="IQ_motif_EF-hand-BS"/>
</dbReference>
<feature type="compositionally biased region" description="Low complexity" evidence="3">
    <location>
        <begin position="560"/>
        <end position="581"/>
    </location>
</feature>
<feature type="compositionally biased region" description="Acidic residues" evidence="3">
    <location>
        <begin position="2582"/>
        <end position="2598"/>
    </location>
</feature>
<keyword evidence="5" id="KW-1185">Reference proteome</keyword>
<feature type="region of interest" description="Disordered" evidence="3">
    <location>
        <begin position="2389"/>
        <end position="2444"/>
    </location>
</feature>
<dbReference type="Gene3D" id="1.20.5.190">
    <property type="match status" value="4"/>
</dbReference>
<feature type="region of interest" description="Disordered" evidence="3">
    <location>
        <begin position="188"/>
        <end position="208"/>
    </location>
</feature>
<feature type="region of interest" description="Disordered" evidence="3">
    <location>
        <begin position="2119"/>
        <end position="2160"/>
    </location>
</feature>
<feature type="compositionally biased region" description="Pro residues" evidence="3">
    <location>
        <begin position="1101"/>
        <end position="1113"/>
    </location>
</feature>
<dbReference type="EMBL" id="JAEHOC010000001">
    <property type="protein sequence ID" value="KAG2446380.1"/>
    <property type="molecule type" value="Genomic_DNA"/>
</dbReference>
<feature type="compositionally biased region" description="Low complexity" evidence="3">
    <location>
        <begin position="3099"/>
        <end position="3108"/>
    </location>
</feature>
<dbReference type="SMART" id="SM00015">
    <property type="entry name" value="IQ"/>
    <property type="match status" value="8"/>
</dbReference>
<protein>
    <submittedName>
        <fullName evidence="4">Uncharacterized protein</fullName>
    </submittedName>
</protein>
<feature type="compositionally biased region" description="Low complexity" evidence="3">
    <location>
        <begin position="3159"/>
        <end position="3168"/>
    </location>
</feature>
<feature type="compositionally biased region" description="Acidic residues" evidence="3">
    <location>
        <begin position="2991"/>
        <end position="3000"/>
    </location>
</feature>
<evidence type="ECO:0000313" key="5">
    <source>
        <dbReference type="Proteomes" id="UP000650467"/>
    </source>
</evidence>
<feature type="compositionally biased region" description="Low complexity" evidence="3">
    <location>
        <begin position="1315"/>
        <end position="1339"/>
    </location>
</feature>
<comment type="caution">
    <text evidence="4">The sequence shown here is derived from an EMBL/GenBank/DDBJ whole genome shotgun (WGS) entry which is preliminary data.</text>
</comment>
<gene>
    <name evidence="4" type="ORF">HXX76_000965</name>
</gene>
<feature type="region of interest" description="Disordered" evidence="3">
    <location>
        <begin position="660"/>
        <end position="745"/>
    </location>
</feature>
<feature type="compositionally biased region" description="Low complexity" evidence="3">
    <location>
        <begin position="95"/>
        <end position="145"/>
    </location>
</feature>
<feature type="region of interest" description="Disordered" evidence="3">
    <location>
        <begin position="3215"/>
        <end position="3275"/>
    </location>
</feature>
<feature type="compositionally biased region" description="Acidic residues" evidence="3">
    <location>
        <begin position="2137"/>
        <end position="2148"/>
    </location>
</feature>
<feature type="region of interest" description="Disordered" evidence="3">
    <location>
        <begin position="2991"/>
        <end position="3044"/>
    </location>
</feature>
<feature type="region of interest" description="Disordered" evidence="3">
    <location>
        <begin position="555"/>
        <end position="581"/>
    </location>
</feature>
<feature type="compositionally biased region" description="Gly residues" evidence="3">
    <location>
        <begin position="1075"/>
        <end position="1088"/>
    </location>
</feature>
<keyword evidence="2" id="KW-0175">Coiled coil</keyword>
<feature type="compositionally biased region" description="Acidic residues" evidence="3">
    <location>
        <begin position="2391"/>
        <end position="2413"/>
    </location>
</feature>
<feature type="compositionally biased region" description="Basic and acidic residues" evidence="3">
    <location>
        <begin position="3002"/>
        <end position="3012"/>
    </location>
</feature>
<feature type="compositionally biased region" description="Acidic residues" evidence="3">
    <location>
        <begin position="3129"/>
        <end position="3158"/>
    </location>
</feature>
<evidence type="ECO:0000256" key="3">
    <source>
        <dbReference type="SAM" id="MobiDB-lite"/>
    </source>
</evidence>
<dbReference type="SUPFAM" id="SSF52540">
    <property type="entry name" value="P-loop containing nucleoside triphosphate hydrolases"/>
    <property type="match status" value="1"/>
</dbReference>
<feature type="coiled-coil region" evidence="2">
    <location>
        <begin position="1886"/>
        <end position="1998"/>
    </location>
</feature>
<feature type="compositionally biased region" description="Low complexity" evidence="3">
    <location>
        <begin position="316"/>
        <end position="337"/>
    </location>
</feature>
<feature type="region of interest" description="Disordered" evidence="3">
    <location>
        <begin position="926"/>
        <end position="951"/>
    </location>
</feature>
<organism evidence="4 5">
    <name type="scientific">Chlamydomonas incerta</name>
    <dbReference type="NCBI Taxonomy" id="51695"/>
    <lineage>
        <taxon>Eukaryota</taxon>
        <taxon>Viridiplantae</taxon>
        <taxon>Chlorophyta</taxon>
        <taxon>core chlorophytes</taxon>
        <taxon>Chlorophyceae</taxon>
        <taxon>CS clade</taxon>
        <taxon>Chlamydomonadales</taxon>
        <taxon>Chlamydomonadaceae</taxon>
        <taxon>Chlamydomonas</taxon>
    </lineage>
</organism>
<feature type="region of interest" description="Disordered" evidence="3">
    <location>
        <begin position="2177"/>
        <end position="2217"/>
    </location>
</feature>
<feature type="compositionally biased region" description="Acidic residues" evidence="3">
    <location>
        <begin position="2619"/>
        <end position="2637"/>
    </location>
</feature>
<feature type="compositionally biased region" description="Acidic residues" evidence="3">
    <location>
        <begin position="2177"/>
        <end position="2205"/>
    </location>
</feature>
<name>A0A835WFA7_CHLIN</name>
<feature type="region of interest" description="Disordered" evidence="3">
    <location>
        <begin position="1060"/>
        <end position="1114"/>
    </location>
</feature>
<feature type="compositionally biased region" description="Pro residues" evidence="3">
    <location>
        <begin position="31"/>
        <end position="43"/>
    </location>
</feature>